<keyword evidence="1" id="KW-0479">Metal-binding</keyword>
<dbReference type="InterPro" id="IPR002893">
    <property type="entry name" value="Znf_MYND"/>
</dbReference>
<evidence type="ECO:0000256" key="4">
    <source>
        <dbReference type="PROSITE-ProRule" id="PRU00134"/>
    </source>
</evidence>
<accession>A0A7S0CII9</accession>
<proteinExistence type="predicted"/>
<gene>
    <name evidence="6" type="ORF">PINE0816_LOCUS20306</name>
</gene>
<organism evidence="6">
    <name type="scientific">Proboscia inermis</name>
    <dbReference type="NCBI Taxonomy" id="420281"/>
    <lineage>
        <taxon>Eukaryota</taxon>
        <taxon>Sar</taxon>
        <taxon>Stramenopiles</taxon>
        <taxon>Ochrophyta</taxon>
        <taxon>Bacillariophyta</taxon>
        <taxon>Coscinodiscophyceae</taxon>
        <taxon>Rhizosoleniophycidae</taxon>
        <taxon>Rhizosoleniales</taxon>
        <taxon>Rhizosoleniaceae</taxon>
        <taxon>Proboscia</taxon>
    </lineage>
</organism>
<evidence type="ECO:0000313" key="6">
    <source>
        <dbReference type="EMBL" id="CAD8424147.1"/>
    </source>
</evidence>
<dbReference type="Gene3D" id="6.10.140.2220">
    <property type="match status" value="1"/>
</dbReference>
<dbReference type="AlphaFoldDB" id="A0A7S0CII9"/>
<dbReference type="GO" id="GO:0008270">
    <property type="term" value="F:zinc ion binding"/>
    <property type="evidence" value="ECO:0007669"/>
    <property type="project" value="UniProtKB-KW"/>
</dbReference>
<dbReference type="PROSITE" id="PS50865">
    <property type="entry name" value="ZF_MYND_2"/>
    <property type="match status" value="1"/>
</dbReference>
<evidence type="ECO:0000256" key="1">
    <source>
        <dbReference type="ARBA" id="ARBA00022723"/>
    </source>
</evidence>
<evidence type="ECO:0000256" key="2">
    <source>
        <dbReference type="ARBA" id="ARBA00022771"/>
    </source>
</evidence>
<feature type="domain" description="MYND-type" evidence="5">
    <location>
        <begin position="130"/>
        <end position="172"/>
    </location>
</feature>
<dbReference type="Pfam" id="PF01753">
    <property type="entry name" value="zf-MYND"/>
    <property type="match status" value="1"/>
</dbReference>
<evidence type="ECO:0000256" key="3">
    <source>
        <dbReference type="ARBA" id="ARBA00022833"/>
    </source>
</evidence>
<name>A0A7S0CII9_9STRA</name>
<dbReference type="SUPFAM" id="SSF144232">
    <property type="entry name" value="HIT/MYND zinc finger-like"/>
    <property type="match status" value="1"/>
</dbReference>
<sequence>MHLAAISAMLEYKDNAEICEPGMDLIYWLQFAIDDEYVQRTMCSQTLRIAIDAGLDEFDRKIDLSDEKEMQKVLDIPSVLSAFRQDPIMGVLQNTWERHKDSNQFIADCGTGVQCFVIGRHRRECKFLKCSNCEKNLPKKRERLLCSSCRLVIYCSGRCQKKHWKKEHKLKCKCKQATGSIRQ</sequence>
<keyword evidence="3" id="KW-0862">Zinc</keyword>
<keyword evidence="2 4" id="KW-0863">Zinc-finger</keyword>
<protein>
    <recommendedName>
        <fullName evidence="5">MYND-type domain-containing protein</fullName>
    </recommendedName>
</protein>
<reference evidence="6" key="1">
    <citation type="submission" date="2021-01" db="EMBL/GenBank/DDBJ databases">
        <authorList>
            <person name="Corre E."/>
            <person name="Pelletier E."/>
            <person name="Niang G."/>
            <person name="Scheremetjew M."/>
            <person name="Finn R."/>
            <person name="Kale V."/>
            <person name="Holt S."/>
            <person name="Cochrane G."/>
            <person name="Meng A."/>
            <person name="Brown T."/>
            <person name="Cohen L."/>
        </authorList>
    </citation>
    <scope>NUCLEOTIDE SEQUENCE</scope>
    <source>
        <strain evidence="6">CCAP1064/1</strain>
    </source>
</reference>
<evidence type="ECO:0000259" key="5">
    <source>
        <dbReference type="PROSITE" id="PS50865"/>
    </source>
</evidence>
<dbReference type="EMBL" id="HBEL01043596">
    <property type="protein sequence ID" value="CAD8424147.1"/>
    <property type="molecule type" value="Transcribed_RNA"/>
</dbReference>